<gene>
    <name evidence="2" type="ORF">HYFRA_00011219</name>
</gene>
<dbReference type="Proteomes" id="UP000696280">
    <property type="component" value="Unassembled WGS sequence"/>
</dbReference>
<proteinExistence type="predicted"/>
<evidence type="ECO:0000256" key="1">
    <source>
        <dbReference type="SAM" id="SignalP"/>
    </source>
</evidence>
<reference evidence="2" key="1">
    <citation type="submission" date="2021-07" db="EMBL/GenBank/DDBJ databases">
        <authorList>
            <person name="Durling M."/>
        </authorList>
    </citation>
    <scope>NUCLEOTIDE SEQUENCE</scope>
</reference>
<keyword evidence="3" id="KW-1185">Reference proteome</keyword>
<organism evidence="2 3">
    <name type="scientific">Hymenoscyphus fraxineus</name>
    <dbReference type="NCBI Taxonomy" id="746836"/>
    <lineage>
        <taxon>Eukaryota</taxon>
        <taxon>Fungi</taxon>
        <taxon>Dikarya</taxon>
        <taxon>Ascomycota</taxon>
        <taxon>Pezizomycotina</taxon>
        <taxon>Leotiomycetes</taxon>
        <taxon>Helotiales</taxon>
        <taxon>Helotiaceae</taxon>
        <taxon>Hymenoscyphus</taxon>
    </lineage>
</organism>
<accession>A0A9N9KYL6</accession>
<sequence>MCLSMVQVVLTALTLFAAAEARGCSTATECFDTQCPAPSVPYWSVKSLSINRFILMLMIVVIVNQMDREVDVHVDKESRYPLCSTFYHSLECEV</sequence>
<name>A0A9N9KYL6_9HELO</name>
<evidence type="ECO:0000313" key="3">
    <source>
        <dbReference type="Proteomes" id="UP000696280"/>
    </source>
</evidence>
<evidence type="ECO:0000313" key="2">
    <source>
        <dbReference type="EMBL" id="CAG8956830.1"/>
    </source>
</evidence>
<dbReference type="EMBL" id="CAJVRL010000073">
    <property type="protein sequence ID" value="CAG8956830.1"/>
    <property type="molecule type" value="Genomic_DNA"/>
</dbReference>
<protein>
    <submittedName>
        <fullName evidence="2">Uncharacterized protein</fullName>
    </submittedName>
</protein>
<keyword evidence="1" id="KW-0732">Signal</keyword>
<feature type="chain" id="PRO_5040116423" evidence="1">
    <location>
        <begin position="22"/>
        <end position="94"/>
    </location>
</feature>
<dbReference type="AlphaFoldDB" id="A0A9N9KYL6"/>
<comment type="caution">
    <text evidence="2">The sequence shown here is derived from an EMBL/GenBank/DDBJ whole genome shotgun (WGS) entry which is preliminary data.</text>
</comment>
<feature type="signal peptide" evidence="1">
    <location>
        <begin position="1"/>
        <end position="21"/>
    </location>
</feature>